<evidence type="ECO:0000313" key="2">
    <source>
        <dbReference type="Proteomes" id="UP001177080"/>
    </source>
</evidence>
<name>A0ABT8XML9_9HYPH</name>
<sequence>MHRLEVARWGLEHGFSRETPYTLEASYGSFVVRMMIGYQFLTTMALHQTSEDILARVPYSELFVDDNDMLHGAGLNSEFINRMIRGQPAPLWFPESHKLVVETHLMRPPSAVTFGQRRR</sequence>
<dbReference type="RefSeq" id="WP_244764114.1">
    <property type="nucleotide sequence ID" value="NZ_JALJCJ010000012.1"/>
</dbReference>
<protein>
    <submittedName>
        <fullName evidence="1">Uncharacterized protein</fullName>
    </submittedName>
</protein>
<reference evidence="1" key="1">
    <citation type="submission" date="2022-04" db="EMBL/GenBank/DDBJ databases">
        <title>Shinella lacus sp. nov., a novel member of the genus Shinella from water.</title>
        <authorList>
            <person name="Deng Y."/>
        </authorList>
    </citation>
    <scope>NUCLEOTIDE SEQUENCE</scope>
    <source>
        <strain evidence="1">JCM 31239</strain>
    </source>
</reference>
<dbReference type="EMBL" id="WHSC02000019">
    <property type="protein sequence ID" value="MDO6124965.1"/>
    <property type="molecule type" value="Genomic_DNA"/>
</dbReference>
<comment type="caution">
    <text evidence="1">The sequence shown here is derived from an EMBL/GenBank/DDBJ whole genome shotgun (WGS) entry which is preliminary data.</text>
</comment>
<proteinExistence type="predicted"/>
<evidence type="ECO:0000313" key="1">
    <source>
        <dbReference type="EMBL" id="MDO6124965.1"/>
    </source>
</evidence>
<accession>A0ABT8XML9</accession>
<keyword evidence="2" id="KW-1185">Reference proteome</keyword>
<gene>
    <name evidence="1" type="ORF">GB928_027660</name>
</gene>
<organism evidence="1 2">
    <name type="scientific">Shinella curvata</name>
    <dbReference type="NCBI Taxonomy" id="1817964"/>
    <lineage>
        <taxon>Bacteria</taxon>
        <taxon>Pseudomonadati</taxon>
        <taxon>Pseudomonadota</taxon>
        <taxon>Alphaproteobacteria</taxon>
        <taxon>Hyphomicrobiales</taxon>
        <taxon>Rhizobiaceae</taxon>
        <taxon>Shinella</taxon>
    </lineage>
</organism>
<dbReference type="Proteomes" id="UP001177080">
    <property type="component" value="Unassembled WGS sequence"/>
</dbReference>